<dbReference type="InterPro" id="IPR051609">
    <property type="entry name" value="NmrA/Isoflavone_reductase-like"/>
</dbReference>
<dbReference type="Pfam" id="PF13460">
    <property type="entry name" value="NAD_binding_10"/>
    <property type="match status" value="1"/>
</dbReference>
<comment type="similarity">
    <text evidence="1">Belongs to the NmrA-type oxidoreductase family. Isoflavone reductase subfamily.</text>
</comment>
<dbReference type="GO" id="GO:0016491">
    <property type="term" value="F:oxidoreductase activity"/>
    <property type="evidence" value="ECO:0007669"/>
    <property type="project" value="UniProtKB-KW"/>
</dbReference>
<dbReference type="SUPFAM" id="SSF51735">
    <property type="entry name" value="NAD(P)-binding Rossmann-fold domains"/>
    <property type="match status" value="1"/>
</dbReference>
<evidence type="ECO:0000313" key="6">
    <source>
        <dbReference type="Proteomes" id="UP000182658"/>
    </source>
</evidence>
<sequence>MSIHKVAVFGASGNFGTPITAALAAAGFDVTAISRLDSTSVFPPGLRVARVAYTLPDLSQALEGQDAAVCVVGPGGMHLQSTMVDAAAAAGVRRFIVDDFGWGRESRSFPEFGEIHRGRTRGWDRARERADGEGEGGFSWTGISTGNPVDWALRRFPMMGFDVVKREAVIYDSGTEEFSGTTLEGIGQAVVGVLSHPEETRNRFVRVMSVKTCQNELLEAFEGVTGVKWEVRRDTTGRLLESGREKNREGRPGWVLELVVTQLFQEGEGRGLVARTREETDSDLLGVREESVRDVAIKALGL</sequence>
<evidence type="ECO:0000256" key="1">
    <source>
        <dbReference type="ARBA" id="ARBA00005725"/>
    </source>
</evidence>
<dbReference type="InterPro" id="IPR045312">
    <property type="entry name" value="PCBER-like"/>
</dbReference>
<reference evidence="5 6" key="1">
    <citation type="submission" date="2016-10" db="EMBL/GenBank/DDBJ databases">
        <title>Draft genome sequence of Coniochaeta ligniaria NRRL30616, a lignocellulolytic fungus for bioabatement of inhibitors in plant biomass hydrolysates.</title>
        <authorList>
            <consortium name="DOE Joint Genome Institute"/>
            <person name="Jimenez D.J."/>
            <person name="Hector R.E."/>
            <person name="Riley R."/>
            <person name="Sun H."/>
            <person name="Grigoriev I.V."/>
            <person name="Van Elsas J.D."/>
            <person name="Nichols N.N."/>
        </authorList>
    </citation>
    <scope>NUCLEOTIDE SEQUENCE [LARGE SCALE GENOMIC DNA]</scope>
    <source>
        <strain evidence="5 6">NRRL 30616</strain>
    </source>
</reference>
<dbReference type="Proteomes" id="UP000182658">
    <property type="component" value="Unassembled WGS sequence"/>
</dbReference>
<evidence type="ECO:0000256" key="2">
    <source>
        <dbReference type="ARBA" id="ARBA00022857"/>
    </source>
</evidence>
<dbReference type="InterPro" id="IPR036291">
    <property type="entry name" value="NAD(P)-bd_dom_sf"/>
</dbReference>
<dbReference type="Gene3D" id="3.90.25.10">
    <property type="entry name" value="UDP-galactose 4-epimerase, domain 1"/>
    <property type="match status" value="1"/>
</dbReference>
<keyword evidence="3" id="KW-0560">Oxidoreductase</keyword>
<accession>A0A1J7I7G6</accession>
<dbReference type="PANTHER" id="PTHR47706">
    <property type="entry name" value="NMRA-LIKE FAMILY PROTEIN"/>
    <property type="match status" value="1"/>
</dbReference>
<proteinExistence type="inferred from homology"/>
<feature type="domain" description="NAD(P)-binding" evidence="4">
    <location>
        <begin position="10"/>
        <end position="112"/>
    </location>
</feature>
<keyword evidence="2" id="KW-0521">NADP</keyword>
<dbReference type="OrthoDB" id="9974981at2759"/>
<dbReference type="CDD" id="cd05259">
    <property type="entry name" value="PCBER_SDR_a"/>
    <property type="match status" value="1"/>
</dbReference>
<dbReference type="STRING" id="1408157.A0A1J7I7G6"/>
<organism evidence="5 6">
    <name type="scientific">Coniochaeta ligniaria NRRL 30616</name>
    <dbReference type="NCBI Taxonomy" id="1408157"/>
    <lineage>
        <taxon>Eukaryota</taxon>
        <taxon>Fungi</taxon>
        <taxon>Dikarya</taxon>
        <taxon>Ascomycota</taxon>
        <taxon>Pezizomycotina</taxon>
        <taxon>Sordariomycetes</taxon>
        <taxon>Sordariomycetidae</taxon>
        <taxon>Coniochaetales</taxon>
        <taxon>Coniochaetaceae</taxon>
        <taxon>Coniochaeta</taxon>
    </lineage>
</organism>
<dbReference type="AlphaFoldDB" id="A0A1J7I7G6"/>
<dbReference type="InParanoid" id="A0A1J7I7G6"/>
<name>A0A1J7I7G6_9PEZI</name>
<evidence type="ECO:0000259" key="4">
    <source>
        <dbReference type="Pfam" id="PF13460"/>
    </source>
</evidence>
<keyword evidence="6" id="KW-1185">Reference proteome</keyword>
<dbReference type="Gene3D" id="3.40.50.720">
    <property type="entry name" value="NAD(P)-binding Rossmann-like Domain"/>
    <property type="match status" value="1"/>
</dbReference>
<evidence type="ECO:0000256" key="3">
    <source>
        <dbReference type="ARBA" id="ARBA00023002"/>
    </source>
</evidence>
<evidence type="ECO:0000313" key="5">
    <source>
        <dbReference type="EMBL" id="OIW23591.1"/>
    </source>
</evidence>
<gene>
    <name evidence="5" type="ORF">CONLIGDRAFT_664598</name>
</gene>
<dbReference type="EMBL" id="KV875106">
    <property type="protein sequence ID" value="OIW23591.1"/>
    <property type="molecule type" value="Genomic_DNA"/>
</dbReference>
<dbReference type="PANTHER" id="PTHR47706:SF9">
    <property type="entry name" value="NMRA-LIKE DOMAIN-CONTAINING PROTEIN-RELATED"/>
    <property type="match status" value="1"/>
</dbReference>
<dbReference type="InterPro" id="IPR016040">
    <property type="entry name" value="NAD(P)-bd_dom"/>
</dbReference>
<protein>
    <submittedName>
        <fullName evidence="5">NAD(P)-binding protein</fullName>
    </submittedName>
</protein>